<dbReference type="Pfam" id="PF21544">
    <property type="entry name" value="PorZ_N_b_propeller"/>
    <property type="match status" value="1"/>
</dbReference>
<evidence type="ECO:0000313" key="3">
    <source>
        <dbReference type="EMBL" id="MBR8537082.1"/>
    </source>
</evidence>
<accession>A0A941F5Y0</accession>
<evidence type="ECO:0000256" key="1">
    <source>
        <dbReference type="SAM" id="SignalP"/>
    </source>
</evidence>
<keyword evidence="4" id="KW-1185">Reference proteome</keyword>
<comment type="caution">
    <text evidence="3">The sequence shown here is derived from an EMBL/GenBank/DDBJ whole genome shotgun (WGS) entry which is preliminary data.</text>
</comment>
<dbReference type="RefSeq" id="WP_212192104.1">
    <property type="nucleotide sequence ID" value="NZ_JAGTAR010000026.1"/>
</dbReference>
<keyword evidence="1" id="KW-0732">Signal</keyword>
<organism evidence="3 4">
    <name type="scientific">Carboxylicivirga sediminis</name>
    <dbReference type="NCBI Taxonomy" id="2006564"/>
    <lineage>
        <taxon>Bacteria</taxon>
        <taxon>Pseudomonadati</taxon>
        <taxon>Bacteroidota</taxon>
        <taxon>Bacteroidia</taxon>
        <taxon>Marinilabiliales</taxon>
        <taxon>Marinilabiliaceae</taxon>
        <taxon>Carboxylicivirga</taxon>
    </lineage>
</organism>
<gene>
    <name evidence="3" type="ORF">KDU71_16030</name>
</gene>
<proteinExistence type="predicted"/>
<dbReference type="InterPro" id="IPR048954">
    <property type="entry name" value="PorZ_N"/>
</dbReference>
<feature type="domain" description="PorZ N-terminal beta-propeller" evidence="2">
    <location>
        <begin position="55"/>
        <end position="190"/>
    </location>
</feature>
<evidence type="ECO:0000259" key="2">
    <source>
        <dbReference type="Pfam" id="PF21544"/>
    </source>
</evidence>
<dbReference type="NCBIfam" id="TIGR04183">
    <property type="entry name" value="Por_Secre_tail"/>
    <property type="match status" value="1"/>
</dbReference>
<reference evidence="3" key="1">
    <citation type="journal article" date="2018" name="Int. J. Syst. Evol. Microbiol.">
        <title>Carboxylicivirga sediminis sp. nov., isolated from coastal sediment.</title>
        <authorList>
            <person name="Wang F.Q."/>
            <person name="Ren L.H."/>
            <person name="Zou R.J."/>
            <person name="Sun Y.Z."/>
            <person name="Liu X.J."/>
            <person name="Jiang F."/>
            <person name="Liu L.J."/>
        </authorList>
    </citation>
    <scope>NUCLEOTIDE SEQUENCE</scope>
    <source>
        <strain evidence="3">JR1</strain>
    </source>
</reference>
<dbReference type="Pfam" id="PF07494">
    <property type="entry name" value="Reg_prop"/>
    <property type="match status" value="1"/>
</dbReference>
<dbReference type="Proteomes" id="UP000679220">
    <property type="component" value="Unassembled WGS sequence"/>
</dbReference>
<feature type="chain" id="PRO_5037282896" evidence="1">
    <location>
        <begin position="22"/>
        <end position="789"/>
    </location>
</feature>
<evidence type="ECO:0000313" key="4">
    <source>
        <dbReference type="Proteomes" id="UP000679220"/>
    </source>
</evidence>
<dbReference type="InterPro" id="IPR011110">
    <property type="entry name" value="Reg_prop"/>
</dbReference>
<protein>
    <submittedName>
        <fullName evidence="3">T9SS type A sorting domain-containing protein</fullName>
    </submittedName>
</protein>
<feature type="signal peptide" evidence="1">
    <location>
        <begin position="1"/>
        <end position="21"/>
    </location>
</feature>
<sequence length="789" mass="88304">MGKHILFIFLLALINASLLSAQNSGWSDHFSYRNALHVAETERYVATSCEMGIMLLDKLTEELTTYSRVNGLSDTDITAIESLANDVFIIGYSNGNIDILSEQGILNIPDFKLKQIVGAKGINHFNMHDGKVYCSTDYALLVLDPIKGEISDTYFLGFNAERLKIYQTVISGEYIYAATERGLLRARLSDPQIVFDKAWKVVSSNTMPCVAVNVHGGEIVYVTKEQNTFKILRGNEEDWSEFLEHAGYKSLNAYGGKLVVSLTSKVLVFDEDYNEELTIEEYNAESKLSVNETLYSSFEGALFMADKNYGLVKMNHRGEASFHVINGPYSNNCFELHATSYGVYSTAGGLTYDYNNLNRTIEYSYYNTNVKEWRSYKSSTPATSNTSRDLIRICTSQTDENKVYMSSWGGGIYEVQGVDSITYFGEQDGGLQDIYPDNRMYVRVGGMASDSKGNIWMANGYAYKGVVVKSNDNWYQFDYASSNLLHSVGQMLITRDDNVWMTVPMHFTGDRQGIMVINTNGTLLDDKDDEYKSAEPVGSNRDDRHKGQLRLWDENRKEITKVVLSMAEDKNGYIWLGTDKGVLVYYRPWAIFSEDYPVASRIKVPRNDGSNLADYLLENERISCIAVDGANRKWIGTEDAGLYLVSEDGLKTYYSFNTDNSPLPSNSITSVAISPVTGEVFIGTEKGILSYKAKATEGNKGFDKIYAYPNPVREDFTGDITITGLMQNSIVKITTVSGKLVHETRSLGGNAFWNGKNFSGEQVKTGVYIVYVSNENGEYSGVVKILLVR</sequence>
<dbReference type="AlphaFoldDB" id="A0A941F5Y0"/>
<dbReference type="Gene3D" id="2.130.10.10">
    <property type="entry name" value="YVTN repeat-like/Quinoprotein amine dehydrogenase"/>
    <property type="match status" value="2"/>
</dbReference>
<reference evidence="3" key="2">
    <citation type="submission" date="2021-04" db="EMBL/GenBank/DDBJ databases">
        <authorList>
            <person name="Zhang T."/>
            <person name="Zhang Y."/>
            <person name="Lu D."/>
            <person name="Zuo D."/>
            <person name="Du Z."/>
        </authorList>
    </citation>
    <scope>NUCLEOTIDE SEQUENCE</scope>
    <source>
        <strain evidence="3">JR1</strain>
    </source>
</reference>
<dbReference type="EMBL" id="JAGTAR010000026">
    <property type="protein sequence ID" value="MBR8537082.1"/>
    <property type="molecule type" value="Genomic_DNA"/>
</dbReference>
<name>A0A941F5Y0_9BACT</name>
<dbReference type="InterPro" id="IPR015943">
    <property type="entry name" value="WD40/YVTN_repeat-like_dom_sf"/>
</dbReference>
<dbReference type="SUPFAM" id="SSF63829">
    <property type="entry name" value="Calcium-dependent phosphotriesterase"/>
    <property type="match status" value="1"/>
</dbReference>
<dbReference type="InterPro" id="IPR026444">
    <property type="entry name" value="Secre_tail"/>
</dbReference>